<dbReference type="SMART" id="SM00225">
    <property type="entry name" value="BTB"/>
    <property type="match status" value="1"/>
</dbReference>
<dbReference type="InterPro" id="IPR011333">
    <property type="entry name" value="SKP1/BTB/POZ_sf"/>
</dbReference>
<name>A0A336KT88_CULSO</name>
<dbReference type="InterPro" id="IPR011705">
    <property type="entry name" value="BACK"/>
</dbReference>
<reference evidence="3" key="2">
    <citation type="submission" date="2018-07" db="EMBL/GenBank/DDBJ databases">
        <authorList>
            <person name="Quirk P.G."/>
            <person name="Krulwich T.A."/>
        </authorList>
    </citation>
    <scope>NUCLEOTIDE SEQUENCE</scope>
</reference>
<accession>A0A336KT88</accession>
<gene>
    <name evidence="2" type="primary">CSON014050</name>
</gene>
<dbReference type="InterPro" id="IPR000210">
    <property type="entry name" value="BTB/POZ_dom"/>
</dbReference>
<sequence length="370" mass="43004">MAVSLFTIPLYEKQQKGEDTDCIFVFKCESEEGAVEKVIRAHKFILSLASSVFETKFKEEWKGNQPIQDTSLEYSTFENLIRSIYLGEIKFENLEQAFDLYEAIHFYQVDSLLNLLRDEIQKHYYSKNVMQISQLCLIAAKYDDYRLKSFSKKYFMLNAYKIFKNDDFLNLKPNFINSLFLLNQISASEQNLLNALEKYVETNGNDKIKCLRPAIESIRFLSLPSERMNNSILLNQDEKAMIEGKPAKCLTHFSKSKVGRDVIPFISLFSAKTQNELTTKIIGTPGQKCWVCSTDGHSLYNCSEAHKKYNCYQSLYSKNLIPYFDSQYLMKCSKEDIITILQEFQKQSVCSPDFTHFSYAQDEINNIMYA</sequence>
<feature type="domain" description="BTB" evidence="1">
    <location>
        <begin position="20"/>
        <end position="93"/>
    </location>
</feature>
<dbReference type="Pfam" id="PF07707">
    <property type="entry name" value="BACK"/>
    <property type="match status" value="1"/>
</dbReference>
<evidence type="ECO:0000259" key="1">
    <source>
        <dbReference type="PROSITE" id="PS50097"/>
    </source>
</evidence>
<reference evidence="2" key="1">
    <citation type="submission" date="2018-04" db="EMBL/GenBank/DDBJ databases">
        <authorList>
            <person name="Go L.Y."/>
            <person name="Mitchell J.A."/>
        </authorList>
    </citation>
    <scope>NUCLEOTIDE SEQUENCE</scope>
    <source>
        <tissue evidence="2">Whole organism</tissue>
    </source>
</reference>
<evidence type="ECO:0000313" key="2">
    <source>
        <dbReference type="EMBL" id="SSX06635.1"/>
    </source>
</evidence>
<dbReference type="PROSITE" id="PS50097">
    <property type="entry name" value="BTB"/>
    <property type="match status" value="1"/>
</dbReference>
<evidence type="ECO:0000313" key="3">
    <source>
        <dbReference type="EMBL" id="SSX26982.1"/>
    </source>
</evidence>
<dbReference type="SUPFAM" id="SSF54695">
    <property type="entry name" value="POZ domain"/>
    <property type="match status" value="1"/>
</dbReference>
<dbReference type="EMBL" id="UFQS01000752">
    <property type="protein sequence ID" value="SSX06635.1"/>
    <property type="molecule type" value="Genomic_DNA"/>
</dbReference>
<dbReference type="AlphaFoldDB" id="A0A336KT88"/>
<dbReference type="EMBL" id="UFQT01000752">
    <property type="protein sequence ID" value="SSX26982.1"/>
    <property type="molecule type" value="Genomic_DNA"/>
</dbReference>
<proteinExistence type="predicted"/>
<organism evidence="2">
    <name type="scientific">Culicoides sonorensis</name>
    <name type="common">Biting midge</name>
    <dbReference type="NCBI Taxonomy" id="179676"/>
    <lineage>
        <taxon>Eukaryota</taxon>
        <taxon>Metazoa</taxon>
        <taxon>Ecdysozoa</taxon>
        <taxon>Arthropoda</taxon>
        <taxon>Hexapoda</taxon>
        <taxon>Insecta</taxon>
        <taxon>Pterygota</taxon>
        <taxon>Neoptera</taxon>
        <taxon>Endopterygota</taxon>
        <taxon>Diptera</taxon>
        <taxon>Nematocera</taxon>
        <taxon>Chironomoidea</taxon>
        <taxon>Ceratopogonidae</taxon>
        <taxon>Ceratopogoninae</taxon>
        <taxon>Culicoides</taxon>
        <taxon>Monoculicoides</taxon>
    </lineage>
</organism>
<protein>
    <submittedName>
        <fullName evidence="2">CSON014050 protein</fullName>
    </submittedName>
</protein>
<dbReference type="Gene3D" id="3.30.710.10">
    <property type="entry name" value="Potassium Channel Kv1.1, Chain A"/>
    <property type="match status" value="1"/>
</dbReference>
<dbReference type="CDD" id="cd18186">
    <property type="entry name" value="BTB_POZ_ZBTB_KLHL-like"/>
    <property type="match status" value="1"/>
</dbReference>
<dbReference type="PANTHER" id="PTHR24413">
    <property type="entry name" value="SPECKLE-TYPE POZ PROTEIN"/>
    <property type="match status" value="1"/>
</dbReference>
<dbReference type="Pfam" id="PF00651">
    <property type="entry name" value="BTB"/>
    <property type="match status" value="1"/>
</dbReference>
<dbReference type="VEuPathDB" id="VectorBase:CSON014050"/>